<dbReference type="InterPro" id="IPR036866">
    <property type="entry name" value="RibonucZ/Hydroxyglut_hydro"/>
</dbReference>
<keyword evidence="3" id="KW-1185">Reference proteome</keyword>
<organism evidence="2 3">
    <name type="scientific">Limihaloglobus sulfuriphilus</name>
    <dbReference type="NCBI Taxonomy" id="1851148"/>
    <lineage>
        <taxon>Bacteria</taxon>
        <taxon>Pseudomonadati</taxon>
        <taxon>Planctomycetota</taxon>
        <taxon>Phycisphaerae</taxon>
        <taxon>Sedimentisphaerales</taxon>
        <taxon>Sedimentisphaeraceae</taxon>
        <taxon>Limihaloglobus</taxon>
    </lineage>
</organism>
<feature type="domain" description="Metallo-beta-lactamase" evidence="1">
    <location>
        <begin position="44"/>
        <end position="151"/>
    </location>
</feature>
<dbReference type="STRING" id="1851148.SMSP2_00744"/>
<accession>A0A1Q2MCG6</accession>
<dbReference type="AlphaFoldDB" id="A0A1Q2MCG6"/>
<dbReference type="OrthoDB" id="9800940at2"/>
<evidence type="ECO:0000313" key="2">
    <source>
        <dbReference type="EMBL" id="AQQ70396.1"/>
    </source>
</evidence>
<dbReference type="PANTHER" id="PTHR46504:SF2">
    <property type="entry name" value="TRNASE Z TRZ1"/>
    <property type="match status" value="1"/>
</dbReference>
<dbReference type="Proteomes" id="UP000188181">
    <property type="component" value="Chromosome"/>
</dbReference>
<dbReference type="Pfam" id="PF12706">
    <property type="entry name" value="Lactamase_B_2"/>
    <property type="match status" value="1"/>
</dbReference>
<protein>
    <submittedName>
        <fullName evidence="2">Ribonuclease Z</fullName>
    </submittedName>
</protein>
<dbReference type="EMBL" id="CP019646">
    <property type="protein sequence ID" value="AQQ70396.1"/>
    <property type="molecule type" value="Genomic_DNA"/>
</dbReference>
<name>A0A1Q2MCG6_9BACT</name>
<dbReference type="PANTHER" id="PTHR46504">
    <property type="entry name" value="TRNASE Z TRZ1"/>
    <property type="match status" value="1"/>
</dbReference>
<proteinExistence type="predicted"/>
<dbReference type="KEGG" id="pbas:SMSP2_00744"/>
<dbReference type="InterPro" id="IPR001279">
    <property type="entry name" value="Metallo-B-lactamas"/>
</dbReference>
<gene>
    <name evidence="2" type="ORF">SMSP2_00744</name>
</gene>
<dbReference type="Gene3D" id="3.60.15.10">
    <property type="entry name" value="Ribonuclease Z/Hydroxyacylglutathione hydrolase-like"/>
    <property type="match status" value="1"/>
</dbReference>
<evidence type="ECO:0000259" key="1">
    <source>
        <dbReference type="Pfam" id="PF12706"/>
    </source>
</evidence>
<evidence type="ECO:0000313" key="3">
    <source>
        <dbReference type="Proteomes" id="UP000188181"/>
    </source>
</evidence>
<sequence length="294" mass="33325">MPSHKLIEKKIDKLMTVSGYSVAGEETVVAVPELDVCFDIGKSPEQFIPINNVLVSHGHIDHISGLAYHLSHRQFCGQKAGNVYAHPELIEPIGQILTAWGVLDGSPIKANLIEVNAGSEFKIKPNIFARVFQTFHNRTSLGYTIIERRKKLKPEFSGLSGKEIVKLKKEGTQIENIIEMPLVTYLGDTAACDYSHLDFVKNSRVLITECTFYMDDNSERAKAGKHTHVKQLQEMLELLNNEHIVITHISQRTSIREAKAKLKKHLSEQIWNKLTVLMDLYPQNRAENGYRRKN</sequence>
<dbReference type="SUPFAM" id="SSF56281">
    <property type="entry name" value="Metallo-hydrolase/oxidoreductase"/>
    <property type="match status" value="1"/>
</dbReference>
<reference evidence="3" key="1">
    <citation type="submission" date="2017-02" db="EMBL/GenBank/DDBJ databases">
        <title>Comparative genomics and description of representatives of a novel lineage of planctomycetes thriving in anoxic sediments.</title>
        <authorList>
            <person name="Spring S."/>
            <person name="Bunk B."/>
            <person name="Sproer C."/>
        </authorList>
    </citation>
    <scope>NUCLEOTIDE SEQUENCE [LARGE SCALE GENOMIC DNA]</scope>
    <source>
        <strain evidence="3">SM-Chi-D1</strain>
    </source>
</reference>